<dbReference type="EMBL" id="WWHY01000001">
    <property type="protein sequence ID" value="MYR31417.1"/>
    <property type="molecule type" value="Genomic_DNA"/>
</dbReference>
<dbReference type="Proteomes" id="UP000467124">
    <property type="component" value="Unassembled WGS sequence"/>
</dbReference>
<dbReference type="RefSeq" id="WP_161110258.1">
    <property type="nucleotide sequence ID" value="NZ_WWHY01000001.1"/>
</dbReference>
<dbReference type="AlphaFoldDB" id="A0A7K2INK1"/>
<feature type="domain" description="DUF397" evidence="1">
    <location>
        <begin position="16"/>
        <end position="67"/>
    </location>
</feature>
<sequence>MRIVETQGRRSLTAGVWHKAEASQGASNCAAAKLLTGGNVLMGDTQNPDQVRLTLPGSAWDALVRTLA</sequence>
<evidence type="ECO:0000313" key="2">
    <source>
        <dbReference type="EMBL" id="MYR31417.1"/>
    </source>
</evidence>
<proteinExistence type="predicted"/>
<accession>A0A7K2INK1</accession>
<reference evidence="2 3" key="1">
    <citation type="journal article" date="2019" name="Nat. Commun.">
        <title>The antimicrobial potential of Streptomyces from insect microbiomes.</title>
        <authorList>
            <person name="Chevrette M.G."/>
            <person name="Carlson C.M."/>
            <person name="Ortega H.E."/>
            <person name="Thomas C."/>
            <person name="Ananiev G.E."/>
            <person name="Barns K.J."/>
            <person name="Book A.J."/>
            <person name="Cagnazzo J."/>
            <person name="Carlos C."/>
            <person name="Flanigan W."/>
            <person name="Grubbs K.J."/>
            <person name="Horn H.A."/>
            <person name="Hoffmann F.M."/>
            <person name="Klassen J.L."/>
            <person name="Knack J.J."/>
            <person name="Lewin G.R."/>
            <person name="McDonald B.R."/>
            <person name="Muller L."/>
            <person name="Melo W.G.P."/>
            <person name="Pinto-Tomas A.A."/>
            <person name="Schmitz A."/>
            <person name="Wendt-Pienkowski E."/>
            <person name="Wildman S."/>
            <person name="Zhao M."/>
            <person name="Zhang F."/>
            <person name="Bugni T.S."/>
            <person name="Andes D.R."/>
            <person name="Pupo M.T."/>
            <person name="Currie C.R."/>
        </authorList>
    </citation>
    <scope>NUCLEOTIDE SEQUENCE [LARGE SCALE GENOMIC DNA]</scope>
    <source>
        <strain evidence="2 3">SID5840</strain>
    </source>
</reference>
<dbReference type="Pfam" id="PF04149">
    <property type="entry name" value="DUF397"/>
    <property type="match status" value="1"/>
</dbReference>
<comment type="caution">
    <text evidence="2">The sequence shown here is derived from an EMBL/GenBank/DDBJ whole genome shotgun (WGS) entry which is preliminary data.</text>
</comment>
<organism evidence="2 3">
    <name type="scientific">Nocardiopsis alba</name>
    <dbReference type="NCBI Taxonomy" id="53437"/>
    <lineage>
        <taxon>Bacteria</taxon>
        <taxon>Bacillati</taxon>
        <taxon>Actinomycetota</taxon>
        <taxon>Actinomycetes</taxon>
        <taxon>Streptosporangiales</taxon>
        <taxon>Nocardiopsidaceae</taxon>
        <taxon>Nocardiopsis</taxon>
    </lineage>
</organism>
<gene>
    <name evidence="2" type="ORF">GTW20_03845</name>
</gene>
<evidence type="ECO:0000259" key="1">
    <source>
        <dbReference type="Pfam" id="PF04149"/>
    </source>
</evidence>
<protein>
    <submittedName>
        <fullName evidence="2">DUF397 domain-containing protein</fullName>
    </submittedName>
</protein>
<name>A0A7K2INK1_9ACTN</name>
<dbReference type="InterPro" id="IPR007278">
    <property type="entry name" value="DUF397"/>
</dbReference>
<evidence type="ECO:0000313" key="3">
    <source>
        <dbReference type="Proteomes" id="UP000467124"/>
    </source>
</evidence>